<feature type="domain" description="YdbS-like PH" evidence="2">
    <location>
        <begin position="419"/>
        <end position="481"/>
    </location>
</feature>
<gene>
    <name evidence="3" type="ORF">GORHZ_197_00460</name>
</gene>
<feature type="transmembrane region" description="Helical" evidence="1">
    <location>
        <begin position="196"/>
        <end position="215"/>
    </location>
</feature>
<evidence type="ECO:0000313" key="3">
    <source>
        <dbReference type="EMBL" id="GAB92889.1"/>
    </source>
</evidence>
<keyword evidence="1" id="KW-0472">Membrane</keyword>
<feature type="transmembrane region" description="Helical" evidence="1">
    <location>
        <begin position="377"/>
        <end position="394"/>
    </location>
</feature>
<keyword evidence="4" id="KW-1185">Reference proteome</keyword>
<evidence type="ECO:0000259" key="2">
    <source>
        <dbReference type="Pfam" id="PF03703"/>
    </source>
</evidence>
<dbReference type="eggNOG" id="COG3428">
    <property type="taxonomic scope" value="Bacteria"/>
</dbReference>
<dbReference type="Pfam" id="PF03703">
    <property type="entry name" value="bPH_2"/>
    <property type="match status" value="3"/>
</dbReference>
<comment type="caution">
    <text evidence="3">The sequence shown here is derived from an EMBL/GenBank/DDBJ whole genome shotgun (WGS) entry which is preliminary data.</text>
</comment>
<accession>K6X279</accession>
<dbReference type="PANTHER" id="PTHR34473">
    <property type="entry name" value="UPF0699 TRANSMEMBRANE PROTEIN YDBS"/>
    <property type="match status" value="1"/>
</dbReference>
<protein>
    <recommendedName>
        <fullName evidence="2">YdbS-like PH domain-containing protein</fullName>
    </recommendedName>
</protein>
<keyword evidence="1" id="KW-0812">Transmembrane</keyword>
<dbReference type="OrthoDB" id="4121259at2"/>
<feature type="transmembrane region" description="Helical" evidence="1">
    <location>
        <begin position="400"/>
        <end position="419"/>
    </location>
</feature>
<dbReference type="STRING" id="1108045.GORHZ_197_00460"/>
<feature type="domain" description="YdbS-like PH" evidence="2">
    <location>
        <begin position="279"/>
        <end position="331"/>
    </location>
</feature>
<dbReference type="Proteomes" id="UP000008363">
    <property type="component" value="Unassembled WGS sequence"/>
</dbReference>
<dbReference type="InterPro" id="IPR014529">
    <property type="entry name" value="UCP026631"/>
</dbReference>
<dbReference type="RefSeq" id="WP_006337611.1">
    <property type="nucleotide sequence ID" value="NZ_BAHC01000197.1"/>
</dbReference>
<evidence type="ECO:0000313" key="4">
    <source>
        <dbReference type="Proteomes" id="UP000008363"/>
    </source>
</evidence>
<proteinExistence type="predicted"/>
<feature type="transmembrane region" description="Helical" evidence="1">
    <location>
        <begin position="55"/>
        <end position="75"/>
    </location>
</feature>
<dbReference type="AlphaFoldDB" id="K6X279"/>
<evidence type="ECO:0000256" key="1">
    <source>
        <dbReference type="SAM" id="Phobius"/>
    </source>
</evidence>
<keyword evidence="1" id="KW-1133">Transmembrane helix</keyword>
<sequence length="509" mass="54508">MTRPDRIDGDWRDDHEHEWHRLSPWMIAVKPVEQLPQLIPLFLAIAFAGRGAPDLTLIITLVALPLVTVVPWLATRYQVTAEHVRLRHGVLTRTTATARRDRIRSVDLTASPPHRILGLQKVRIGTGGDRKSSVVELNSIPAVDAERLRRHLMATAVRTSPGVTGSVEDTDSGAARPGSVAAPDVLARFRPAWLRFAPFSLAGLATVAALVGLGFQAGYEAGLFERGATAAEHAADRILDIGVPIVVSAGIVVVVAAGALVSVAAYLLAFWGFTLTRTPDDDRLHLRRGLLTTIATSLDAHRVRGVHLHEPILMRPVRGARLNAIATGSSKKPLLMPPAPAAEVIGVGQLVTHEGDELTVGLRRHGHGALTRRLTRALWSGAVLAVALVAAVAGPLTWPWLILGAAVIVGAVVLGVVRYRNLGVRVTDRAVVIAPPRVARHRYVVDRDGVVGWATSASFFQRRRGVETLTLATAAGDEAYAAVDLTPEDATGLMCTVSPDLVGPFVERN</sequence>
<dbReference type="EMBL" id="BAHC01000197">
    <property type="protein sequence ID" value="GAB92889.1"/>
    <property type="molecule type" value="Genomic_DNA"/>
</dbReference>
<dbReference type="PIRSF" id="PIRSF026631">
    <property type="entry name" value="UCP026631"/>
    <property type="match status" value="1"/>
</dbReference>
<name>K6X279_9ACTN</name>
<dbReference type="InterPro" id="IPR005182">
    <property type="entry name" value="YdbS-like_PH"/>
</dbReference>
<organism evidence="3 4">
    <name type="scientific">Gordonia rhizosphera NBRC 16068</name>
    <dbReference type="NCBI Taxonomy" id="1108045"/>
    <lineage>
        <taxon>Bacteria</taxon>
        <taxon>Bacillati</taxon>
        <taxon>Actinomycetota</taxon>
        <taxon>Actinomycetes</taxon>
        <taxon>Mycobacteriales</taxon>
        <taxon>Gordoniaceae</taxon>
        <taxon>Gordonia</taxon>
    </lineage>
</organism>
<reference evidence="3 4" key="1">
    <citation type="submission" date="2012-08" db="EMBL/GenBank/DDBJ databases">
        <title>Whole genome shotgun sequence of Gordonia rhizosphera NBRC 16068.</title>
        <authorList>
            <person name="Takarada H."/>
            <person name="Isaki S."/>
            <person name="Hosoyama A."/>
            <person name="Tsuchikane K."/>
            <person name="Katsumata H."/>
            <person name="Baba S."/>
            <person name="Ohji S."/>
            <person name="Yamazaki S."/>
            <person name="Fujita N."/>
        </authorList>
    </citation>
    <scope>NUCLEOTIDE SEQUENCE [LARGE SCALE GENOMIC DNA]</scope>
    <source>
        <strain evidence="3 4">NBRC 16068</strain>
    </source>
</reference>
<feature type="domain" description="YdbS-like PH" evidence="2">
    <location>
        <begin position="72"/>
        <end position="152"/>
    </location>
</feature>
<feature type="transmembrane region" description="Helical" evidence="1">
    <location>
        <begin position="245"/>
        <end position="273"/>
    </location>
</feature>
<dbReference type="PANTHER" id="PTHR34473:SF2">
    <property type="entry name" value="UPF0699 TRANSMEMBRANE PROTEIN YDBT"/>
    <property type="match status" value="1"/>
</dbReference>